<dbReference type="Proteomes" id="UP000887579">
    <property type="component" value="Unplaced"/>
</dbReference>
<reference evidence="2" key="1">
    <citation type="submission" date="2022-11" db="UniProtKB">
        <authorList>
            <consortium name="WormBaseParasite"/>
        </authorList>
    </citation>
    <scope>IDENTIFICATION</scope>
</reference>
<name>A0AC34GWF5_9BILA</name>
<protein>
    <submittedName>
        <fullName evidence="2">Uncharacterized protein</fullName>
    </submittedName>
</protein>
<proteinExistence type="predicted"/>
<accession>A0AC34GWF5</accession>
<dbReference type="WBParaSite" id="ES5_v2.g8934.t1">
    <property type="protein sequence ID" value="ES5_v2.g8934.t1"/>
    <property type="gene ID" value="ES5_v2.g8934"/>
</dbReference>
<evidence type="ECO:0000313" key="1">
    <source>
        <dbReference type="Proteomes" id="UP000887579"/>
    </source>
</evidence>
<organism evidence="1 2">
    <name type="scientific">Panagrolaimus sp. ES5</name>
    <dbReference type="NCBI Taxonomy" id="591445"/>
    <lineage>
        <taxon>Eukaryota</taxon>
        <taxon>Metazoa</taxon>
        <taxon>Ecdysozoa</taxon>
        <taxon>Nematoda</taxon>
        <taxon>Chromadorea</taxon>
        <taxon>Rhabditida</taxon>
        <taxon>Tylenchina</taxon>
        <taxon>Panagrolaimomorpha</taxon>
        <taxon>Panagrolaimoidea</taxon>
        <taxon>Panagrolaimidae</taxon>
        <taxon>Panagrolaimus</taxon>
    </lineage>
</organism>
<sequence>MMKLRLLLYIFCLIGCLSIVCCSTAHDAPDYSIVVTDNVQRFVYVIAFIDRITAEIYHNDPETIKTAIGRAFKTANTYFYQINLRLIVADIILTGKEFSTLQDSNEFHNDLRKKNKLPYHNFAIFFNSKIKYNLAWPGQICRPYNGIHIPLNHYNPDESGPEIFEIFAFLTNLSKKEETEGLESCRSDKLKTIECLPTQIRTAADDAKEGYLKDSNERSLSGIAVCGNGIIEDGEICDCGFKRYCLNEKHQKHCNQSSCLWNGQNALSRLSYTDEEKSICECTFIKKVLNERCGKHFCQLDYPIWVIHGVMYSITSLFILLFCCAFSCCYGRNPSKVYRQSIIFTFDEKPKHKPPPPPAASTKPRPVIVVMRPSVPPPTPPTLPKPKMVRPSFMSQQLPLPPQSSKFHKKENPYDKVPMSSPS</sequence>
<evidence type="ECO:0000313" key="2">
    <source>
        <dbReference type="WBParaSite" id="ES5_v2.g8934.t1"/>
    </source>
</evidence>